<dbReference type="GO" id="GO:0005829">
    <property type="term" value="C:cytosol"/>
    <property type="evidence" value="ECO:0007669"/>
    <property type="project" value="TreeGrafter"/>
</dbReference>
<dbReference type="PANTHER" id="PTHR38106:SF1">
    <property type="entry name" value="RNA CHAPERONE PROQ"/>
    <property type="match status" value="1"/>
</dbReference>
<evidence type="ECO:0000256" key="4">
    <source>
        <dbReference type="SAM" id="MobiDB-lite"/>
    </source>
</evidence>
<sequence length="255" mass="28709">MNPQDKPAAPSDEAMTVSACAALLRERFPALFGGKPKPLKLRVQVDIQERTPGVFPKQVLSAFLRRYTMSDGYLRAVAAGTHRYDLDGEAVAELSEEHRKLAQETLSQRRSQGDAKRAQEQAQRNFRASVLKDYETTTLTRENFCVLKGVDAAQLDELLEVARRERDERQQYVSELVKGFQASGKNVADYANEKRMHPVQLERLLREGGVRFGPPRHDRGPGPGPRRNEGPGGGRRDERGQGGHRQDSDRPRPKR</sequence>
<proteinExistence type="predicted"/>
<evidence type="ECO:0000256" key="2">
    <source>
        <dbReference type="ARBA" id="ARBA00022884"/>
    </source>
</evidence>
<organism evidence="6 7">
    <name type="scientific">Caldimonas brevitalea</name>
    <dbReference type="NCBI Taxonomy" id="413882"/>
    <lineage>
        <taxon>Bacteria</taxon>
        <taxon>Pseudomonadati</taxon>
        <taxon>Pseudomonadota</taxon>
        <taxon>Betaproteobacteria</taxon>
        <taxon>Burkholderiales</taxon>
        <taxon>Sphaerotilaceae</taxon>
        <taxon>Caldimonas</taxon>
    </lineage>
</organism>
<dbReference type="InterPro" id="IPR036442">
    <property type="entry name" value="ProQ/FinO_sf"/>
</dbReference>
<accession>A0A0G3BSF0</accession>
<dbReference type="InterPro" id="IPR016103">
    <property type="entry name" value="ProQ/FinO"/>
</dbReference>
<keyword evidence="2" id="KW-0694">RNA-binding</keyword>
<dbReference type="STRING" id="413882.AAW51_3615"/>
<feature type="domain" description="ProQ/FinO" evidence="5">
    <location>
        <begin position="13"/>
        <end position="122"/>
    </location>
</feature>
<evidence type="ECO:0000259" key="5">
    <source>
        <dbReference type="SMART" id="SM00945"/>
    </source>
</evidence>
<dbReference type="PANTHER" id="PTHR38106">
    <property type="entry name" value="RNA CHAPERONE PROQ"/>
    <property type="match status" value="1"/>
</dbReference>
<dbReference type="Gene3D" id="1.10.1710.10">
    <property type="entry name" value="ProQ/FinO domain"/>
    <property type="match status" value="1"/>
</dbReference>
<dbReference type="OrthoDB" id="9180746at2"/>
<dbReference type="InterPro" id="IPR023529">
    <property type="entry name" value="ProQ"/>
</dbReference>
<dbReference type="RefSeq" id="WP_047195705.1">
    <property type="nucleotide sequence ID" value="NZ_CP011371.1"/>
</dbReference>
<keyword evidence="7" id="KW-1185">Reference proteome</keyword>
<dbReference type="GO" id="GO:0033592">
    <property type="term" value="F:RNA strand annealing activity"/>
    <property type="evidence" value="ECO:0007669"/>
    <property type="project" value="InterPro"/>
</dbReference>
<dbReference type="KEGG" id="pbh:AAW51_3615"/>
<gene>
    <name evidence="6" type="ORF">AAW51_3615</name>
</gene>
<feature type="region of interest" description="Disordered" evidence="4">
    <location>
        <begin position="205"/>
        <end position="255"/>
    </location>
</feature>
<dbReference type="GO" id="GO:0034057">
    <property type="term" value="F:RNA strand-exchange activity"/>
    <property type="evidence" value="ECO:0007669"/>
    <property type="project" value="InterPro"/>
</dbReference>
<dbReference type="Proteomes" id="UP000035352">
    <property type="component" value="Chromosome"/>
</dbReference>
<dbReference type="SMART" id="SM00945">
    <property type="entry name" value="ProQ"/>
    <property type="match status" value="1"/>
</dbReference>
<dbReference type="AlphaFoldDB" id="A0A0G3BSF0"/>
<evidence type="ECO:0000256" key="1">
    <source>
        <dbReference type="ARBA" id="ARBA00022490"/>
    </source>
</evidence>
<keyword evidence="3" id="KW-0143">Chaperone</keyword>
<evidence type="ECO:0000256" key="3">
    <source>
        <dbReference type="ARBA" id="ARBA00023186"/>
    </source>
</evidence>
<dbReference type="Pfam" id="PF04352">
    <property type="entry name" value="ProQ"/>
    <property type="match status" value="1"/>
</dbReference>
<dbReference type="GO" id="GO:0010608">
    <property type="term" value="P:post-transcriptional regulation of gene expression"/>
    <property type="evidence" value="ECO:0007669"/>
    <property type="project" value="InterPro"/>
</dbReference>
<name>A0A0G3BSF0_9BURK</name>
<dbReference type="PATRIC" id="fig|413882.6.peg.3777"/>
<keyword evidence="1" id="KW-0963">Cytoplasm</keyword>
<evidence type="ECO:0000313" key="7">
    <source>
        <dbReference type="Proteomes" id="UP000035352"/>
    </source>
</evidence>
<dbReference type="EMBL" id="CP011371">
    <property type="protein sequence ID" value="AKJ30306.1"/>
    <property type="molecule type" value="Genomic_DNA"/>
</dbReference>
<reference evidence="6 7" key="1">
    <citation type="submission" date="2015-05" db="EMBL/GenBank/DDBJ databases">
        <authorList>
            <person name="Tang B."/>
            <person name="Yu Y."/>
        </authorList>
    </citation>
    <scope>NUCLEOTIDE SEQUENCE [LARGE SCALE GENOMIC DNA]</scope>
    <source>
        <strain evidence="6 7">DSM 7029</strain>
    </source>
</reference>
<protein>
    <recommendedName>
        <fullName evidence="5">ProQ/FinO domain-containing protein</fullName>
    </recommendedName>
</protein>
<dbReference type="SUPFAM" id="SSF48657">
    <property type="entry name" value="FinO-like"/>
    <property type="match status" value="1"/>
</dbReference>
<evidence type="ECO:0000313" key="6">
    <source>
        <dbReference type="EMBL" id="AKJ30306.1"/>
    </source>
</evidence>